<evidence type="ECO:0000313" key="3">
    <source>
        <dbReference type="Proteomes" id="UP000220133"/>
    </source>
</evidence>
<protein>
    <submittedName>
        <fullName evidence="2">Uncharacterized protein</fullName>
    </submittedName>
</protein>
<feature type="transmembrane region" description="Helical" evidence="1">
    <location>
        <begin position="23"/>
        <end position="44"/>
    </location>
</feature>
<dbReference type="EMBL" id="CP023777">
    <property type="protein sequence ID" value="ATL46322.1"/>
    <property type="molecule type" value="Genomic_DNA"/>
</dbReference>
<keyword evidence="1" id="KW-0472">Membrane</keyword>
<evidence type="ECO:0000313" key="2">
    <source>
        <dbReference type="EMBL" id="ATL46322.1"/>
    </source>
</evidence>
<gene>
    <name evidence="2" type="ORF">COR50_03550</name>
</gene>
<keyword evidence="3" id="KW-1185">Reference proteome</keyword>
<name>A0A291QR13_9BACT</name>
<sequence>MKSFEYKNKFTIKWYGYWQNENILLFFVKFAVQLINCTLTRAIIYLRANKEFLPCLHLSPLRKK</sequence>
<dbReference type="AlphaFoldDB" id="A0A291QR13"/>
<keyword evidence="1" id="KW-1133">Transmembrane helix</keyword>
<evidence type="ECO:0000256" key="1">
    <source>
        <dbReference type="SAM" id="Phobius"/>
    </source>
</evidence>
<keyword evidence="1" id="KW-0812">Transmembrane</keyword>
<reference evidence="2 3" key="1">
    <citation type="submission" date="2017-10" db="EMBL/GenBank/DDBJ databases">
        <title>Paenichitinophaga pekingensis gen. nov., sp. nov., isolated from activated sludge.</title>
        <authorList>
            <person name="Jin D."/>
            <person name="Kong X."/>
            <person name="Deng Y."/>
            <person name="Bai Z."/>
        </authorList>
    </citation>
    <scope>NUCLEOTIDE SEQUENCE [LARGE SCALE GENOMIC DNA]</scope>
    <source>
        <strain evidence="2 3">13</strain>
    </source>
</reference>
<dbReference type="KEGG" id="cbae:COR50_03550"/>
<dbReference type="Proteomes" id="UP000220133">
    <property type="component" value="Chromosome"/>
</dbReference>
<organism evidence="2 3">
    <name type="scientific">Chitinophaga caeni</name>
    <dbReference type="NCBI Taxonomy" id="2029983"/>
    <lineage>
        <taxon>Bacteria</taxon>
        <taxon>Pseudomonadati</taxon>
        <taxon>Bacteroidota</taxon>
        <taxon>Chitinophagia</taxon>
        <taxon>Chitinophagales</taxon>
        <taxon>Chitinophagaceae</taxon>
        <taxon>Chitinophaga</taxon>
    </lineage>
</organism>
<accession>A0A291QR13</accession>
<proteinExistence type="predicted"/>